<dbReference type="EMBL" id="LC620535">
    <property type="protein sequence ID" value="BCT73938.1"/>
    <property type="molecule type" value="Genomic_DNA"/>
</dbReference>
<organism evidence="1">
    <name type="scientific">Escherichia coli</name>
    <dbReference type="NCBI Taxonomy" id="562"/>
    <lineage>
        <taxon>Bacteria</taxon>
        <taxon>Pseudomonadati</taxon>
        <taxon>Pseudomonadota</taxon>
        <taxon>Gammaproteobacteria</taxon>
        <taxon>Enterobacterales</taxon>
        <taxon>Enterobacteriaceae</taxon>
        <taxon>Escherichia</taxon>
    </lineage>
</organism>
<reference evidence="1" key="1">
    <citation type="submission" date="2021-03" db="EMBL/GenBank/DDBJ databases">
        <title>Whole genome sequence of tetracycline resistant Escherichia coli.</title>
        <authorList>
            <person name="Usui M."/>
            <person name="Fukuda A."/>
        </authorList>
    </citation>
    <scope>NUCLEOTIDE SEQUENCE</scope>
    <source>
        <strain evidence="1">P63</strain>
        <plasmid evidence="1">pP63</plasmid>
    </source>
</reference>
<dbReference type="AlphaFoldDB" id="A0A811AQL5"/>
<accession>A0A811AQL5</accession>
<evidence type="ECO:0000313" key="1">
    <source>
        <dbReference type="EMBL" id="BCT73938.1"/>
    </source>
</evidence>
<geneLocation type="plasmid" evidence="1">
    <name>pP63</name>
</geneLocation>
<name>A0A811AQL5_ECOLX</name>
<sequence length="66" mass="7698">MHGLGILMHDNAWHPQILWYLMRNDTNSLKTIMRMQAEVGAERRMVRLANEIFPYGNLLRSGNISD</sequence>
<protein>
    <submittedName>
        <fullName evidence="1">Uncharacterized protein</fullName>
    </submittedName>
</protein>
<proteinExistence type="predicted"/>
<keyword evidence="1" id="KW-0614">Plasmid</keyword>